<dbReference type="Proteomes" id="UP000308149">
    <property type="component" value="Chromosome"/>
</dbReference>
<dbReference type="Gene3D" id="3.10.20.30">
    <property type="match status" value="1"/>
</dbReference>
<keyword evidence="2" id="KW-1185">Reference proteome</keyword>
<dbReference type="KEGG" id="thes:FHQ07_06985"/>
<protein>
    <submittedName>
        <fullName evidence="1">MoaD/ThiS family protein</fullName>
    </submittedName>
</protein>
<dbReference type="AlphaFoldDB" id="A0A5B7ZQ52"/>
<accession>A0A5B7ZQ52</accession>
<dbReference type="SUPFAM" id="SSF54285">
    <property type="entry name" value="MoaD/ThiS"/>
    <property type="match status" value="1"/>
</dbReference>
<dbReference type="InterPro" id="IPR012675">
    <property type="entry name" value="Beta-grasp_dom_sf"/>
</dbReference>
<reference evidence="1 2" key="1">
    <citation type="submission" date="2019-06" db="EMBL/GenBank/DDBJ databases">
        <title>Thermomonas aquatica sp. nov., isolated from an industrial wastewater treatment plant.</title>
        <authorList>
            <person name="Jeon J.H."/>
            <person name="Park D.-S."/>
        </authorList>
    </citation>
    <scope>NUCLEOTIDE SEQUENCE [LARGE SCALE GENOMIC DNA]</scope>
    <source>
        <strain evidence="1 2">SY21</strain>
    </source>
</reference>
<dbReference type="EMBL" id="CP040871">
    <property type="protein sequence ID" value="QDA57078.1"/>
    <property type="molecule type" value="Genomic_DNA"/>
</dbReference>
<dbReference type="InterPro" id="IPR016155">
    <property type="entry name" value="Mopterin_synth/thiamin_S_b"/>
</dbReference>
<dbReference type="OrthoDB" id="5957481at2"/>
<organism evidence="1 2">
    <name type="scientific">Thermomonas aquatica</name>
    <dbReference type="NCBI Taxonomy" id="2202149"/>
    <lineage>
        <taxon>Bacteria</taxon>
        <taxon>Pseudomonadati</taxon>
        <taxon>Pseudomonadota</taxon>
        <taxon>Gammaproteobacteria</taxon>
        <taxon>Lysobacterales</taxon>
        <taxon>Lysobacteraceae</taxon>
        <taxon>Thermomonas</taxon>
    </lineage>
</organism>
<evidence type="ECO:0000313" key="2">
    <source>
        <dbReference type="Proteomes" id="UP000308149"/>
    </source>
</evidence>
<proteinExistence type="predicted"/>
<dbReference type="RefSeq" id="WP_139716130.1">
    <property type="nucleotide sequence ID" value="NZ_CP040871.1"/>
</dbReference>
<evidence type="ECO:0000313" key="1">
    <source>
        <dbReference type="EMBL" id="QDA57078.1"/>
    </source>
</evidence>
<gene>
    <name evidence="1" type="ORF">FHQ07_06985</name>
</gene>
<name>A0A5B7ZQ52_9GAMM</name>
<sequence>MKISLQLFGRFRDFGAAPEIALEFPGIATVADFRAAFDAWARAHWPGYPPGLLQASAIATESSLLRADSALPADGRLALLPPVSGG</sequence>